<evidence type="ECO:0000256" key="3">
    <source>
        <dbReference type="ARBA" id="ARBA00022989"/>
    </source>
</evidence>
<evidence type="ECO:0000256" key="1">
    <source>
        <dbReference type="ARBA" id="ARBA00004141"/>
    </source>
</evidence>
<dbReference type="SUPFAM" id="SSF103473">
    <property type="entry name" value="MFS general substrate transporter"/>
    <property type="match status" value="1"/>
</dbReference>
<dbReference type="InterPro" id="IPR011701">
    <property type="entry name" value="MFS"/>
</dbReference>
<feature type="transmembrane region" description="Helical" evidence="6">
    <location>
        <begin position="457"/>
        <end position="478"/>
    </location>
</feature>
<dbReference type="PROSITE" id="PS00216">
    <property type="entry name" value="SUGAR_TRANSPORT_1"/>
    <property type="match status" value="1"/>
</dbReference>
<keyword evidence="9" id="KW-1185">Reference proteome</keyword>
<feature type="transmembrane region" description="Helical" evidence="6">
    <location>
        <begin position="391"/>
        <end position="411"/>
    </location>
</feature>
<keyword evidence="2 6" id="KW-0812">Transmembrane</keyword>
<feature type="transmembrane region" description="Helical" evidence="6">
    <location>
        <begin position="116"/>
        <end position="136"/>
    </location>
</feature>
<feature type="transmembrane region" description="Helical" evidence="6">
    <location>
        <begin position="271"/>
        <end position="292"/>
    </location>
</feature>
<reference evidence="8 9" key="1">
    <citation type="journal article" date="2018" name="IMA Fungus">
        <title>IMA Genome-F 9: Draft genome sequence of Annulohypoxylon stygium, Aspergillus mulundensis, Berkeleyomyces basicola (syn. Thielaviopsis basicola), Ceratocystis smalleyi, two Cercospora beticola strains, Coleophoma cylindrospora, Fusarium fracticaudum, Phialophora cf. hyalina, and Morchella septimelata.</title>
        <authorList>
            <person name="Wingfield B.D."/>
            <person name="Bills G.F."/>
            <person name="Dong Y."/>
            <person name="Huang W."/>
            <person name="Nel W.J."/>
            <person name="Swalarsk-Parry B.S."/>
            <person name="Vaghefi N."/>
            <person name="Wilken P.M."/>
            <person name="An Z."/>
            <person name="de Beer Z.W."/>
            <person name="De Vos L."/>
            <person name="Chen L."/>
            <person name="Duong T.A."/>
            <person name="Gao Y."/>
            <person name="Hammerbacher A."/>
            <person name="Kikkert J.R."/>
            <person name="Li Y."/>
            <person name="Li H."/>
            <person name="Li K."/>
            <person name="Li Q."/>
            <person name="Liu X."/>
            <person name="Ma X."/>
            <person name="Naidoo K."/>
            <person name="Pethybridge S.J."/>
            <person name="Sun J."/>
            <person name="Steenkamp E.T."/>
            <person name="van der Nest M.A."/>
            <person name="van Wyk S."/>
            <person name="Wingfield M.J."/>
            <person name="Xiong C."/>
            <person name="Yue Q."/>
            <person name="Zhang X."/>
        </authorList>
    </citation>
    <scope>NUCLEOTIDE SEQUENCE [LARGE SCALE GENOMIC DNA]</scope>
    <source>
        <strain evidence="8 9">BP5796</strain>
    </source>
</reference>
<feature type="transmembrane region" description="Helical" evidence="6">
    <location>
        <begin position="432"/>
        <end position="451"/>
    </location>
</feature>
<feature type="compositionally biased region" description="Basic and acidic residues" evidence="5">
    <location>
        <begin position="18"/>
        <end position="38"/>
    </location>
</feature>
<evidence type="ECO:0000256" key="6">
    <source>
        <dbReference type="SAM" id="Phobius"/>
    </source>
</evidence>
<feature type="compositionally biased region" description="Low complexity" evidence="5">
    <location>
        <begin position="1"/>
        <end position="17"/>
    </location>
</feature>
<dbReference type="OrthoDB" id="5296287at2759"/>
<accession>A0A3D8RP89</accession>
<comment type="caution">
    <text evidence="8">The sequence shown here is derived from an EMBL/GenBank/DDBJ whole genome shotgun (WGS) entry which is preliminary data.</text>
</comment>
<feature type="region of interest" description="Disordered" evidence="5">
    <location>
        <begin position="1"/>
        <end position="45"/>
    </location>
</feature>
<keyword evidence="3 6" id="KW-1133">Transmembrane helix</keyword>
<protein>
    <submittedName>
        <fullName evidence="8">MFS general substrate transporter-39</fullName>
    </submittedName>
</protein>
<dbReference type="GO" id="GO:0022857">
    <property type="term" value="F:transmembrane transporter activity"/>
    <property type="evidence" value="ECO:0007669"/>
    <property type="project" value="InterPro"/>
</dbReference>
<feature type="transmembrane region" description="Helical" evidence="6">
    <location>
        <begin position="346"/>
        <end position="371"/>
    </location>
</feature>
<organism evidence="8 9">
    <name type="scientific">Coleophoma crateriformis</name>
    <dbReference type="NCBI Taxonomy" id="565419"/>
    <lineage>
        <taxon>Eukaryota</taxon>
        <taxon>Fungi</taxon>
        <taxon>Dikarya</taxon>
        <taxon>Ascomycota</taxon>
        <taxon>Pezizomycotina</taxon>
        <taxon>Leotiomycetes</taxon>
        <taxon>Helotiales</taxon>
        <taxon>Dermateaceae</taxon>
        <taxon>Coleophoma</taxon>
    </lineage>
</organism>
<dbReference type="Gene3D" id="1.20.1250.20">
    <property type="entry name" value="MFS general substrate transporter like domains"/>
    <property type="match status" value="1"/>
</dbReference>
<evidence type="ECO:0000313" key="9">
    <source>
        <dbReference type="Proteomes" id="UP000256328"/>
    </source>
</evidence>
<feature type="domain" description="Major facilitator superfamily (MFS) profile" evidence="7">
    <location>
        <begin position="118"/>
        <end position="552"/>
    </location>
</feature>
<name>A0A3D8RP89_9HELO</name>
<dbReference type="InterPro" id="IPR020846">
    <property type="entry name" value="MFS_dom"/>
</dbReference>
<dbReference type="PROSITE" id="PS50850">
    <property type="entry name" value="MFS"/>
    <property type="match status" value="1"/>
</dbReference>
<dbReference type="FunFam" id="1.20.1250.20:FF:000460">
    <property type="entry name" value="MFS multidrug transporter, putative"/>
    <property type="match status" value="1"/>
</dbReference>
<evidence type="ECO:0000256" key="5">
    <source>
        <dbReference type="SAM" id="MobiDB-lite"/>
    </source>
</evidence>
<dbReference type="AlphaFoldDB" id="A0A3D8RP89"/>
<dbReference type="InterPro" id="IPR036259">
    <property type="entry name" value="MFS_trans_sf"/>
</dbReference>
<feature type="transmembrane region" description="Helical" evidence="6">
    <location>
        <begin position="156"/>
        <end position="173"/>
    </location>
</feature>
<feature type="transmembrane region" description="Helical" evidence="6">
    <location>
        <begin position="525"/>
        <end position="545"/>
    </location>
</feature>
<dbReference type="GO" id="GO:0140115">
    <property type="term" value="P:export across plasma membrane"/>
    <property type="evidence" value="ECO:0007669"/>
    <property type="project" value="UniProtKB-ARBA"/>
</dbReference>
<dbReference type="EMBL" id="PDLN01000009">
    <property type="protein sequence ID" value="RDW75770.1"/>
    <property type="molecule type" value="Genomic_DNA"/>
</dbReference>
<dbReference type="Pfam" id="PF07690">
    <property type="entry name" value="MFS_1"/>
    <property type="match status" value="1"/>
</dbReference>
<dbReference type="GO" id="GO:0016020">
    <property type="term" value="C:membrane"/>
    <property type="evidence" value="ECO:0007669"/>
    <property type="project" value="UniProtKB-SubCell"/>
</dbReference>
<gene>
    <name evidence="8" type="ORF">BP5796_06591</name>
</gene>
<evidence type="ECO:0000259" key="7">
    <source>
        <dbReference type="PROSITE" id="PS50850"/>
    </source>
</evidence>
<proteinExistence type="predicted"/>
<dbReference type="GO" id="GO:0042908">
    <property type="term" value="P:xenobiotic transport"/>
    <property type="evidence" value="ECO:0007669"/>
    <property type="project" value="UniProtKB-ARBA"/>
</dbReference>
<dbReference type="PANTHER" id="PTHR23502:SF33">
    <property type="entry name" value="MAJOR FACILITATOR SUPERFAMILY (MFS) PROFILE DOMAIN-CONTAINING PROTEIN-RELATED"/>
    <property type="match status" value="1"/>
</dbReference>
<evidence type="ECO:0000256" key="2">
    <source>
        <dbReference type="ARBA" id="ARBA00022692"/>
    </source>
</evidence>
<dbReference type="InterPro" id="IPR005829">
    <property type="entry name" value="Sugar_transporter_CS"/>
</dbReference>
<feature type="transmembrane region" description="Helical" evidence="6">
    <location>
        <begin position="244"/>
        <end position="265"/>
    </location>
</feature>
<comment type="subcellular location">
    <subcellularLocation>
        <location evidence="1">Membrane</location>
        <topology evidence="1">Multi-pass membrane protein</topology>
    </subcellularLocation>
</comment>
<dbReference type="PANTHER" id="PTHR23502">
    <property type="entry name" value="MAJOR FACILITATOR SUPERFAMILY"/>
    <property type="match status" value="1"/>
</dbReference>
<evidence type="ECO:0000313" key="8">
    <source>
        <dbReference type="EMBL" id="RDW75770.1"/>
    </source>
</evidence>
<keyword evidence="4 6" id="KW-0472">Membrane</keyword>
<feature type="transmembrane region" description="Helical" evidence="6">
    <location>
        <begin position="490"/>
        <end position="513"/>
    </location>
</feature>
<evidence type="ECO:0000256" key="4">
    <source>
        <dbReference type="ARBA" id="ARBA00023136"/>
    </source>
</evidence>
<dbReference type="CDD" id="cd17323">
    <property type="entry name" value="MFS_Tpo1_MDR_like"/>
    <property type="match status" value="1"/>
</dbReference>
<dbReference type="Proteomes" id="UP000256328">
    <property type="component" value="Unassembled WGS sequence"/>
</dbReference>
<sequence length="559" mass="60727">MALPDTESSASTYSSETRGPHESTIDVTEQKHVEEHGLSDVPFQGNADEKDIEHEAATTNLQATKSRTSIFSRKSRTALQLGREPIPETDLSNNIVGWEGQDDPAMPMNFSSNRKLMLLCLVSTMTFVAPLASSMFAPGVSFMAAEFHSTSSILDAFTISIFILGFAIGPLLLSPLSEIYGRKVVLDCANGFFVVWQIGCALAPNISALLIFRFLAGLGGSGCITLGSGVIADLYTAEARGKASAIFSLGPLFGPVVGPICGGFICQRAGWRWAFWVVLIASSPTAMGIGLLNRETNHRVLIDRKTLALRKELNRPELRSCYVLPDAPVLTPTQTISQAIVRPFKLLFLSPIVFILAIYMAFIYGLLYLLFTTITSVFQETYHWSVEICGLAYLGVGIGFFIGTAVVGKTSDKSVVAQTKKNNGIHVPEFRLPGMIFFAFFVPISFFWYGWSADKGVQFIVPIIGMVPFGFGMIGLFINIQTYVIDIFPVYAASASAALNLMRSLFGAVLPLAGPSLYASLGLGWGNSLLGLIAIAMIPAPMLLWKYGGKVRERYPVKL</sequence>
<feature type="transmembrane region" description="Helical" evidence="6">
    <location>
        <begin position="210"/>
        <end position="232"/>
    </location>
</feature>
<feature type="transmembrane region" description="Helical" evidence="6">
    <location>
        <begin position="185"/>
        <end position="204"/>
    </location>
</feature>